<reference evidence="4" key="1">
    <citation type="submission" date="2019-11" db="EMBL/GenBank/DDBJ databases">
        <authorList>
            <person name="Liu Y."/>
            <person name="Hou J."/>
            <person name="Li T.-Q."/>
            <person name="Guan C.-H."/>
            <person name="Wu X."/>
            <person name="Wu H.-Z."/>
            <person name="Ling F."/>
            <person name="Zhang R."/>
            <person name="Shi X.-G."/>
            <person name="Ren J.-P."/>
            <person name="Chen E.-F."/>
            <person name="Sun J.-M."/>
        </authorList>
    </citation>
    <scope>NUCLEOTIDE SEQUENCE</scope>
    <source>
        <strain evidence="4">Adult_tree_wgs_1</strain>
        <tissue evidence="4">Leaves</tissue>
    </source>
</reference>
<keyword evidence="5" id="KW-1185">Reference proteome</keyword>
<dbReference type="Pfam" id="PF08268">
    <property type="entry name" value="FBA_3"/>
    <property type="match status" value="1"/>
</dbReference>
<evidence type="ECO:0000313" key="4">
    <source>
        <dbReference type="EMBL" id="KAF7147743.1"/>
    </source>
</evidence>
<dbReference type="EMBL" id="WJXA01000003">
    <property type="protein sequence ID" value="KAF7147743.1"/>
    <property type="molecule type" value="Genomic_DNA"/>
</dbReference>
<dbReference type="InterPro" id="IPR050796">
    <property type="entry name" value="SCF_F-box_component"/>
</dbReference>
<evidence type="ECO:0000259" key="3">
    <source>
        <dbReference type="Pfam" id="PF08268"/>
    </source>
</evidence>
<feature type="domain" description="F-box associated beta-propeller type 3" evidence="3">
    <location>
        <begin position="147"/>
        <end position="298"/>
    </location>
</feature>
<dbReference type="InterPro" id="IPR036047">
    <property type="entry name" value="F-box-like_dom_sf"/>
</dbReference>
<dbReference type="SUPFAM" id="SSF81383">
    <property type="entry name" value="F-box domain"/>
    <property type="match status" value="1"/>
</dbReference>
<organism evidence="4 5">
    <name type="scientific">Rhododendron simsii</name>
    <name type="common">Sims's rhododendron</name>
    <dbReference type="NCBI Taxonomy" id="118357"/>
    <lineage>
        <taxon>Eukaryota</taxon>
        <taxon>Viridiplantae</taxon>
        <taxon>Streptophyta</taxon>
        <taxon>Embryophyta</taxon>
        <taxon>Tracheophyta</taxon>
        <taxon>Spermatophyta</taxon>
        <taxon>Magnoliopsida</taxon>
        <taxon>eudicotyledons</taxon>
        <taxon>Gunneridae</taxon>
        <taxon>Pentapetalae</taxon>
        <taxon>asterids</taxon>
        <taxon>Ericales</taxon>
        <taxon>Ericaceae</taxon>
        <taxon>Ericoideae</taxon>
        <taxon>Rhodoreae</taxon>
        <taxon>Rhododendron</taxon>
    </lineage>
</organism>
<feature type="region of interest" description="Disordered" evidence="1">
    <location>
        <begin position="1"/>
        <end position="33"/>
    </location>
</feature>
<gene>
    <name evidence="4" type="ORF">RHSIM_Rhsim03G0248900</name>
</gene>
<dbReference type="NCBIfam" id="TIGR01640">
    <property type="entry name" value="F_box_assoc_1"/>
    <property type="match status" value="1"/>
</dbReference>
<evidence type="ECO:0008006" key="6">
    <source>
        <dbReference type="Google" id="ProtNLM"/>
    </source>
</evidence>
<dbReference type="PANTHER" id="PTHR31672">
    <property type="entry name" value="BNACNNG10540D PROTEIN"/>
    <property type="match status" value="1"/>
</dbReference>
<protein>
    <recommendedName>
        <fullName evidence="6">F-box domain-containing protein</fullName>
    </recommendedName>
</protein>
<sequence length="420" mass="47479">MAKPSKLKNPSEDATYEASNSFEEDDEAKTDKKLTRKSRKVDISCILSEDSQALEVVVSNEDLLPEILFLVPVKPLLKFKCVSKQWYSLITDSKFASNHSRRNPSSSLISGIYFYDKPLALNSVSLHGHLSLPTLAFLDPVRKGSESRVVDSCNGLMMFSNGGGMHYIVCNPTTQKYITLPEPGRSTTYRSVGGQFGAYLAFDPLKSLYYKVLLISHHSGVKESSDSYLIHIYSSKTASWKEIHAKAPLGGSYYCRVFWNGAIHWMNHDNVHIRFDVDTENLMGTVMPKVPNILAEEKTRFFGECGGSLLLIQTREYAALRFRILEMEKDCCCWIVKYRVNMMPTYSVFHHVYYRDFRVLCCANGSDGKDLVLVLAIAGKVIAYNLNLKSVKVLLSLHCYSDCLPIYHSTYRFIESLSPV</sequence>
<dbReference type="Proteomes" id="UP000626092">
    <property type="component" value="Unassembled WGS sequence"/>
</dbReference>
<accession>A0A834H572</accession>
<evidence type="ECO:0000256" key="1">
    <source>
        <dbReference type="SAM" id="MobiDB-lite"/>
    </source>
</evidence>
<feature type="domain" description="F-box" evidence="2">
    <location>
        <begin position="61"/>
        <end position="95"/>
    </location>
</feature>
<dbReference type="OrthoDB" id="605328at2759"/>
<evidence type="ECO:0000259" key="2">
    <source>
        <dbReference type="Pfam" id="PF00646"/>
    </source>
</evidence>
<proteinExistence type="predicted"/>
<dbReference type="PANTHER" id="PTHR31672:SF13">
    <property type="entry name" value="F-BOX PROTEIN CPR30-LIKE"/>
    <property type="match status" value="1"/>
</dbReference>
<dbReference type="InterPro" id="IPR001810">
    <property type="entry name" value="F-box_dom"/>
</dbReference>
<name>A0A834H572_RHOSS</name>
<dbReference type="AlphaFoldDB" id="A0A834H572"/>
<dbReference type="InterPro" id="IPR013187">
    <property type="entry name" value="F-box-assoc_dom_typ3"/>
</dbReference>
<dbReference type="Pfam" id="PF00646">
    <property type="entry name" value="F-box"/>
    <property type="match status" value="1"/>
</dbReference>
<evidence type="ECO:0000313" key="5">
    <source>
        <dbReference type="Proteomes" id="UP000626092"/>
    </source>
</evidence>
<dbReference type="InterPro" id="IPR017451">
    <property type="entry name" value="F-box-assoc_interact_dom"/>
</dbReference>
<comment type="caution">
    <text evidence="4">The sequence shown here is derived from an EMBL/GenBank/DDBJ whole genome shotgun (WGS) entry which is preliminary data.</text>
</comment>